<evidence type="ECO:0000313" key="1">
    <source>
        <dbReference type="EMBL" id="MDT9002436.1"/>
    </source>
</evidence>
<reference evidence="1" key="1">
    <citation type="submission" date="2023-09" db="EMBL/GenBank/DDBJ databases">
        <title>Paucibacter sp. APW11 Genome sequencing and assembly.</title>
        <authorList>
            <person name="Kim I."/>
        </authorList>
    </citation>
    <scope>NUCLEOTIDE SEQUENCE</scope>
    <source>
        <strain evidence="1">APW11</strain>
    </source>
</reference>
<keyword evidence="2" id="KW-1185">Reference proteome</keyword>
<name>A0ABU3PIP7_9BURK</name>
<dbReference type="SUPFAM" id="SSF53850">
    <property type="entry name" value="Periplasmic binding protein-like II"/>
    <property type="match status" value="1"/>
</dbReference>
<sequence>MVATIMQFQIQRRCLLLGLLPVGADGAWAGSERVIVYPVFGGSDDPFGRFCVDALRLAVERCGEAYSWKPMAHPIGQSRAIRELAEGLAGFNLMRAMTSAERERQLLPVRLPLDRGLMGWRLLLVRRADQQRFAKLRSFDDLRELTAGQIYDWPDTTILRANGLQVGTASQYYNMFTMLQRGRIDYFPRSVLEIEDELAQFGSSHELAIAPGLMLRYPTAMYFFVSPREPKLADDLRRGLERALADGSLRALFLAQMRPLLRRLGLGERTVLSLKNPLLPEATPLGRAELWEEPGRQG</sequence>
<evidence type="ECO:0000313" key="2">
    <source>
        <dbReference type="Proteomes" id="UP001246372"/>
    </source>
</evidence>
<organism evidence="1 2">
    <name type="scientific">Roseateles aquae</name>
    <dbReference type="NCBI Taxonomy" id="3077235"/>
    <lineage>
        <taxon>Bacteria</taxon>
        <taxon>Pseudomonadati</taxon>
        <taxon>Pseudomonadota</taxon>
        <taxon>Betaproteobacteria</taxon>
        <taxon>Burkholderiales</taxon>
        <taxon>Sphaerotilaceae</taxon>
        <taxon>Roseateles</taxon>
    </lineage>
</organism>
<gene>
    <name evidence="1" type="ORF">RQP53_24355</name>
</gene>
<proteinExistence type="predicted"/>
<comment type="caution">
    <text evidence="1">The sequence shown here is derived from an EMBL/GenBank/DDBJ whole genome shotgun (WGS) entry which is preliminary data.</text>
</comment>
<accession>A0ABU3PIP7</accession>
<dbReference type="EMBL" id="JAVXZY010000017">
    <property type="protein sequence ID" value="MDT9002436.1"/>
    <property type="molecule type" value="Genomic_DNA"/>
</dbReference>
<dbReference type="Proteomes" id="UP001246372">
    <property type="component" value="Unassembled WGS sequence"/>
</dbReference>
<protein>
    <submittedName>
        <fullName evidence="1">ABC transporter substrate-binding protein</fullName>
    </submittedName>
</protein>